<sequence>MSSTTTTITTSSEVSSPTKNNHHGTMPDTMTPTLSPKLYGSPTTSTLPKVPFATILHSNNNNNNTHYTTDKNSSVLYLPAHQAYQRPSRYVQCLQQSLIRFMFALVTLFTIACICLGRFTISQGLLFEFVVCVSMLMVDPYVMMQRRWRREIAHHQMQPSQKQ</sequence>
<dbReference type="EMBL" id="VFQX01000009">
    <property type="protein sequence ID" value="KAF0982452.1"/>
    <property type="molecule type" value="Genomic_DNA"/>
</dbReference>
<feature type="transmembrane region" description="Helical" evidence="2">
    <location>
        <begin position="98"/>
        <end position="119"/>
    </location>
</feature>
<gene>
    <name evidence="3" type="ORF">FDP41_011382</name>
</gene>
<protein>
    <recommendedName>
        <fullName evidence="5">Transmembrane protein</fullName>
    </recommendedName>
</protein>
<dbReference type="RefSeq" id="XP_044567165.1">
    <property type="nucleotide sequence ID" value="XM_044701784.1"/>
</dbReference>
<comment type="caution">
    <text evidence="3">The sequence shown here is derived from an EMBL/GenBank/DDBJ whole genome shotgun (WGS) entry which is preliminary data.</text>
</comment>
<reference evidence="3 4" key="1">
    <citation type="journal article" date="2019" name="Sci. Rep.">
        <title>Nanopore sequencing improves the draft genome of the human pathogenic amoeba Naegleria fowleri.</title>
        <authorList>
            <person name="Liechti N."/>
            <person name="Schurch N."/>
            <person name="Bruggmann R."/>
            <person name="Wittwer M."/>
        </authorList>
    </citation>
    <scope>NUCLEOTIDE SEQUENCE [LARGE SCALE GENOMIC DNA]</scope>
    <source>
        <strain evidence="3 4">ATCC 30894</strain>
    </source>
</reference>
<keyword evidence="2" id="KW-0812">Transmembrane</keyword>
<dbReference type="VEuPathDB" id="AmoebaDB:NF0034630"/>
<dbReference type="AlphaFoldDB" id="A0A6A5C6I5"/>
<dbReference type="Proteomes" id="UP000444721">
    <property type="component" value="Unassembled WGS sequence"/>
</dbReference>
<dbReference type="GeneID" id="68118597"/>
<evidence type="ECO:0000313" key="3">
    <source>
        <dbReference type="EMBL" id="KAF0982452.1"/>
    </source>
</evidence>
<evidence type="ECO:0000256" key="2">
    <source>
        <dbReference type="SAM" id="Phobius"/>
    </source>
</evidence>
<dbReference type="VEuPathDB" id="AmoebaDB:FDP41_011382"/>
<keyword evidence="4" id="KW-1185">Reference proteome</keyword>
<evidence type="ECO:0000256" key="1">
    <source>
        <dbReference type="SAM" id="MobiDB-lite"/>
    </source>
</evidence>
<dbReference type="OrthoDB" id="10383896at2759"/>
<accession>A0A6A5C6I5</accession>
<proteinExistence type="predicted"/>
<evidence type="ECO:0000313" key="4">
    <source>
        <dbReference type="Proteomes" id="UP000444721"/>
    </source>
</evidence>
<keyword evidence="2" id="KW-0472">Membrane</keyword>
<keyword evidence="2" id="KW-1133">Transmembrane helix</keyword>
<feature type="transmembrane region" description="Helical" evidence="2">
    <location>
        <begin position="125"/>
        <end position="142"/>
    </location>
</feature>
<name>A0A6A5C6I5_NAEFO</name>
<evidence type="ECO:0008006" key="5">
    <source>
        <dbReference type="Google" id="ProtNLM"/>
    </source>
</evidence>
<feature type="region of interest" description="Disordered" evidence="1">
    <location>
        <begin position="1"/>
        <end position="38"/>
    </location>
</feature>
<feature type="compositionally biased region" description="Low complexity" evidence="1">
    <location>
        <begin position="1"/>
        <end position="18"/>
    </location>
</feature>
<organism evidence="3 4">
    <name type="scientific">Naegleria fowleri</name>
    <name type="common">Brain eating amoeba</name>
    <dbReference type="NCBI Taxonomy" id="5763"/>
    <lineage>
        <taxon>Eukaryota</taxon>
        <taxon>Discoba</taxon>
        <taxon>Heterolobosea</taxon>
        <taxon>Tetramitia</taxon>
        <taxon>Eutetramitia</taxon>
        <taxon>Vahlkampfiidae</taxon>
        <taxon>Naegleria</taxon>
    </lineage>
</organism>